<evidence type="ECO:0008006" key="7">
    <source>
        <dbReference type="Google" id="ProtNLM"/>
    </source>
</evidence>
<accession>A0AAD5YYQ0</accession>
<name>A0AAD5YYQ0_9AGAR</name>
<dbReference type="AlphaFoldDB" id="A0AAD5YYQ0"/>
<keyword evidence="2" id="KW-0812">Transmembrane</keyword>
<gene>
    <name evidence="5" type="ORF">NP233_g2938</name>
</gene>
<dbReference type="PANTHER" id="PTHR35371">
    <property type="entry name" value="INNER MEMBRANE PROTEIN"/>
    <property type="match status" value="1"/>
</dbReference>
<comment type="caution">
    <text evidence="5">The sequence shown here is derived from an EMBL/GenBank/DDBJ whole genome shotgun (WGS) entry which is preliminary data.</text>
</comment>
<evidence type="ECO:0000256" key="1">
    <source>
        <dbReference type="ARBA" id="ARBA00004370"/>
    </source>
</evidence>
<keyword evidence="6" id="KW-1185">Reference proteome</keyword>
<evidence type="ECO:0000256" key="3">
    <source>
        <dbReference type="ARBA" id="ARBA00022989"/>
    </source>
</evidence>
<dbReference type="SUPFAM" id="SSF161084">
    <property type="entry name" value="MAPEG domain-like"/>
    <property type="match status" value="1"/>
</dbReference>
<protein>
    <recommendedName>
        <fullName evidence="7">MAPEG family protein</fullName>
    </recommendedName>
</protein>
<comment type="subcellular location">
    <subcellularLocation>
        <location evidence="1">Membrane</location>
    </subcellularLocation>
</comment>
<dbReference type="GO" id="GO:0016020">
    <property type="term" value="C:membrane"/>
    <property type="evidence" value="ECO:0007669"/>
    <property type="project" value="UniProtKB-SubCell"/>
</dbReference>
<keyword evidence="4" id="KW-0472">Membrane</keyword>
<proteinExistence type="predicted"/>
<dbReference type="Gene3D" id="1.20.120.550">
    <property type="entry name" value="Membrane associated eicosanoid/glutathione metabolism-like domain"/>
    <property type="match status" value="1"/>
</dbReference>
<evidence type="ECO:0000313" key="6">
    <source>
        <dbReference type="Proteomes" id="UP001213000"/>
    </source>
</evidence>
<evidence type="ECO:0000256" key="4">
    <source>
        <dbReference type="ARBA" id="ARBA00023136"/>
    </source>
</evidence>
<keyword evidence="3" id="KW-1133">Transmembrane helix</keyword>
<dbReference type="PANTHER" id="PTHR35371:SF1">
    <property type="entry name" value="BLR7753 PROTEIN"/>
    <property type="match status" value="1"/>
</dbReference>
<dbReference type="Pfam" id="PF01124">
    <property type="entry name" value="MAPEG"/>
    <property type="match status" value="1"/>
</dbReference>
<evidence type="ECO:0000256" key="2">
    <source>
        <dbReference type="ARBA" id="ARBA00022692"/>
    </source>
</evidence>
<dbReference type="Proteomes" id="UP001213000">
    <property type="component" value="Unassembled WGS sequence"/>
</dbReference>
<dbReference type="InterPro" id="IPR023352">
    <property type="entry name" value="MAPEG-like_dom_sf"/>
</dbReference>
<sequence length="157" mass="17208">MIFGSVSLSSPLSLYSIPAVYFTAMYPHLLKVHTIMGLTGFNNVYPRANTTEFTANKRVSPKLAGKVKRMEGAHLNGLEAFPLWTAAILVGNLARLDNEYLNKMSLGFIALRILFNQIYIYQESNAVGWVRTAVFFGALSCPATLLIKGAAKFAGQS</sequence>
<reference evidence="5" key="1">
    <citation type="submission" date="2022-07" db="EMBL/GenBank/DDBJ databases">
        <title>Genome Sequence of Leucocoprinus birnbaumii.</title>
        <authorList>
            <person name="Buettner E."/>
        </authorList>
    </citation>
    <scope>NUCLEOTIDE SEQUENCE</scope>
    <source>
        <strain evidence="5">VT141</strain>
    </source>
</reference>
<evidence type="ECO:0000313" key="5">
    <source>
        <dbReference type="EMBL" id="KAJ3572667.1"/>
    </source>
</evidence>
<dbReference type="InterPro" id="IPR001129">
    <property type="entry name" value="Membr-assoc_MAPEG"/>
</dbReference>
<dbReference type="EMBL" id="JANIEX010000133">
    <property type="protein sequence ID" value="KAJ3572667.1"/>
    <property type="molecule type" value="Genomic_DNA"/>
</dbReference>
<organism evidence="5 6">
    <name type="scientific">Leucocoprinus birnbaumii</name>
    <dbReference type="NCBI Taxonomy" id="56174"/>
    <lineage>
        <taxon>Eukaryota</taxon>
        <taxon>Fungi</taxon>
        <taxon>Dikarya</taxon>
        <taxon>Basidiomycota</taxon>
        <taxon>Agaricomycotina</taxon>
        <taxon>Agaricomycetes</taxon>
        <taxon>Agaricomycetidae</taxon>
        <taxon>Agaricales</taxon>
        <taxon>Agaricineae</taxon>
        <taxon>Agaricaceae</taxon>
        <taxon>Leucocoprinus</taxon>
    </lineage>
</organism>